<feature type="region of interest" description="Disordered" evidence="1">
    <location>
        <begin position="210"/>
        <end position="230"/>
    </location>
</feature>
<proteinExistence type="predicted"/>
<keyword evidence="2" id="KW-0472">Membrane</keyword>
<protein>
    <recommendedName>
        <fullName evidence="3">DUF7507 domain-containing protein</fullName>
    </recommendedName>
</protein>
<evidence type="ECO:0000259" key="3">
    <source>
        <dbReference type="Pfam" id="PF24346"/>
    </source>
</evidence>
<accession>A0ABP7AY82</accession>
<evidence type="ECO:0000256" key="1">
    <source>
        <dbReference type="SAM" id="MobiDB-lite"/>
    </source>
</evidence>
<keyword evidence="5" id="KW-1185">Reference proteome</keyword>
<comment type="caution">
    <text evidence="4">The sequence shown here is derived from an EMBL/GenBank/DDBJ whole genome shotgun (WGS) entry which is preliminary data.</text>
</comment>
<dbReference type="NCBIfam" id="TIGR01451">
    <property type="entry name" value="B_ant_repeat"/>
    <property type="match status" value="1"/>
</dbReference>
<organism evidence="4 5">
    <name type="scientific">Lentzea roselyniae</name>
    <dbReference type="NCBI Taxonomy" id="531940"/>
    <lineage>
        <taxon>Bacteria</taxon>
        <taxon>Bacillati</taxon>
        <taxon>Actinomycetota</taxon>
        <taxon>Actinomycetes</taxon>
        <taxon>Pseudonocardiales</taxon>
        <taxon>Pseudonocardiaceae</taxon>
        <taxon>Lentzea</taxon>
    </lineage>
</organism>
<feature type="transmembrane region" description="Helical" evidence="2">
    <location>
        <begin position="242"/>
        <end position="260"/>
    </location>
</feature>
<gene>
    <name evidence="4" type="ORF">GCM10022267_31300</name>
</gene>
<dbReference type="InterPro" id="IPR055354">
    <property type="entry name" value="DUF7507"/>
</dbReference>
<feature type="domain" description="DUF7507" evidence="3">
    <location>
        <begin position="107"/>
        <end position="198"/>
    </location>
</feature>
<reference evidence="5" key="1">
    <citation type="journal article" date="2019" name="Int. J. Syst. Evol. Microbiol.">
        <title>The Global Catalogue of Microorganisms (GCM) 10K type strain sequencing project: providing services to taxonomists for standard genome sequencing and annotation.</title>
        <authorList>
            <consortium name="The Broad Institute Genomics Platform"/>
            <consortium name="The Broad Institute Genome Sequencing Center for Infectious Disease"/>
            <person name="Wu L."/>
            <person name="Ma J."/>
        </authorList>
    </citation>
    <scope>NUCLEOTIDE SEQUENCE [LARGE SCALE GENOMIC DNA]</scope>
    <source>
        <strain evidence="5">JCM 17494</strain>
    </source>
</reference>
<dbReference type="Gene3D" id="2.60.40.10">
    <property type="entry name" value="Immunoglobulins"/>
    <property type="match status" value="2"/>
</dbReference>
<dbReference type="EMBL" id="BAABBE010000007">
    <property type="protein sequence ID" value="GAA3642381.1"/>
    <property type="molecule type" value="Genomic_DNA"/>
</dbReference>
<evidence type="ECO:0000313" key="5">
    <source>
        <dbReference type="Proteomes" id="UP001500711"/>
    </source>
</evidence>
<evidence type="ECO:0000313" key="4">
    <source>
        <dbReference type="EMBL" id="GAA3642381.1"/>
    </source>
</evidence>
<evidence type="ECO:0000256" key="2">
    <source>
        <dbReference type="SAM" id="Phobius"/>
    </source>
</evidence>
<dbReference type="InterPro" id="IPR013783">
    <property type="entry name" value="Ig-like_fold"/>
</dbReference>
<feature type="compositionally biased region" description="Pro residues" evidence="1">
    <location>
        <begin position="214"/>
        <end position="227"/>
    </location>
</feature>
<sequence>MRGLVVSSPLPEFQLTLTGPAAAHPGDQVPHTARITNVGAAPAVNVRLTGDCVRDIGTVGAGQTVTVPCPVKAPEDDYRVSATAAAASLAADELTAAASSAVDVLHPALVTIRTATPDTVLTGQTVRYEISVRNSGDTPLAGVSVDDDQVVECRKGDLGTLAPGRQVVVTCAGAAPDADFTATATAGGTDALGKRVTAQGRVTVSVLHPRQAVAPPPPLPRPQPPVQPAAAVRSQLPVPTPIIVLGVATIAMSLTISAVARPKR</sequence>
<dbReference type="Pfam" id="PF24346">
    <property type="entry name" value="DUF7507"/>
    <property type="match status" value="1"/>
</dbReference>
<dbReference type="Proteomes" id="UP001500711">
    <property type="component" value="Unassembled WGS sequence"/>
</dbReference>
<dbReference type="InterPro" id="IPR047589">
    <property type="entry name" value="DUF11_rpt"/>
</dbReference>
<keyword evidence="2" id="KW-0812">Transmembrane</keyword>
<name>A0ABP7AY82_9PSEU</name>
<keyword evidence="2" id="KW-1133">Transmembrane helix</keyword>